<keyword evidence="6" id="KW-1185">Reference proteome</keyword>
<dbReference type="SUPFAM" id="SSF53335">
    <property type="entry name" value="S-adenosyl-L-methionine-dependent methyltransferases"/>
    <property type="match status" value="1"/>
</dbReference>
<sequence>MSVFGRATFSAAGYAAARPSYPPSVFKTLLGYHKGNTSKGSFLLDLGCGHGLVARELAPHFGKSLGTDPSEGMVRQATEMTKDPSVTFQQGSAEDLSALADQSVDMVVAGQSAHWYDYSRVWPELRRVVKPGGTMGFFGYKDNRLVGHTRANQIMEKFFYSEGEVAPGVEGMNPYWEQPGRNKVRNLLREVVPPQEDWEDVDRRLYDVAMDVQELPDEDTAWMRKKLNLGGLEGYLRTFSCYQGWRDAHPEVKSRAEGGKGDIVDILLDQMIESEPKWKAAGEKWRDVEVETAWGTYILMARRRAN</sequence>
<dbReference type="CDD" id="cd02440">
    <property type="entry name" value="AdoMet_MTases"/>
    <property type="match status" value="1"/>
</dbReference>
<evidence type="ECO:0000313" key="6">
    <source>
        <dbReference type="Proteomes" id="UP001175261"/>
    </source>
</evidence>
<dbReference type="GO" id="GO:0032259">
    <property type="term" value="P:methylation"/>
    <property type="evidence" value="ECO:0007669"/>
    <property type="project" value="UniProtKB-KW"/>
</dbReference>
<dbReference type="InterPro" id="IPR013216">
    <property type="entry name" value="Methyltransf_11"/>
</dbReference>
<proteinExistence type="inferred from homology"/>
<gene>
    <name evidence="5" type="ORF">NLU13_0816</name>
</gene>
<accession>A0AA39GPS6</accession>
<dbReference type="PANTHER" id="PTHR44942:SF4">
    <property type="entry name" value="METHYLTRANSFERASE TYPE 11 DOMAIN-CONTAINING PROTEIN"/>
    <property type="match status" value="1"/>
</dbReference>
<dbReference type="Pfam" id="PF08241">
    <property type="entry name" value="Methyltransf_11"/>
    <property type="match status" value="1"/>
</dbReference>
<dbReference type="AlphaFoldDB" id="A0AA39GPS6"/>
<evidence type="ECO:0000256" key="1">
    <source>
        <dbReference type="ARBA" id="ARBA00008361"/>
    </source>
</evidence>
<evidence type="ECO:0000259" key="4">
    <source>
        <dbReference type="Pfam" id="PF08241"/>
    </source>
</evidence>
<name>A0AA39GPS6_SARSR</name>
<keyword evidence="3" id="KW-0808">Transferase</keyword>
<keyword evidence="2" id="KW-0489">Methyltransferase</keyword>
<organism evidence="5 6">
    <name type="scientific">Sarocladium strictum</name>
    <name type="common">Black bundle disease fungus</name>
    <name type="synonym">Acremonium strictum</name>
    <dbReference type="NCBI Taxonomy" id="5046"/>
    <lineage>
        <taxon>Eukaryota</taxon>
        <taxon>Fungi</taxon>
        <taxon>Dikarya</taxon>
        <taxon>Ascomycota</taxon>
        <taxon>Pezizomycotina</taxon>
        <taxon>Sordariomycetes</taxon>
        <taxon>Hypocreomycetidae</taxon>
        <taxon>Hypocreales</taxon>
        <taxon>Sarocladiaceae</taxon>
        <taxon>Sarocladium</taxon>
    </lineage>
</organism>
<dbReference type="Proteomes" id="UP001175261">
    <property type="component" value="Unassembled WGS sequence"/>
</dbReference>
<dbReference type="Gene3D" id="3.40.50.150">
    <property type="entry name" value="Vaccinia Virus protein VP39"/>
    <property type="match status" value="1"/>
</dbReference>
<reference evidence="5" key="1">
    <citation type="submission" date="2022-10" db="EMBL/GenBank/DDBJ databases">
        <title>Determination and structural analysis of whole genome sequence of Sarocladium strictum F4-1.</title>
        <authorList>
            <person name="Hu L."/>
            <person name="Jiang Y."/>
        </authorList>
    </citation>
    <scope>NUCLEOTIDE SEQUENCE</scope>
    <source>
        <strain evidence="5">F4-1</strain>
    </source>
</reference>
<protein>
    <recommendedName>
        <fullName evidence="4">Methyltransferase type 11 domain-containing protein</fullName>
    </recommendedName>
</protein>
<dbReference type="GO" id="GO:0008757">
    <property type="term" value="F:S-adenosylmethionine-dependent methyltransferase activity"/>
    <property type="evidence" value="ECO:0007669"/>
    <property type="project" value="InterPro"/>
</dbReference>
<evidence type="ECO:0000313" key="5">
    <source>
        <dbReference type="EMBL" id="KAK0391315.1"/>
    </source>
</evidence>
<comment type="caution">
    <text evidence="5">The sequence shown here is derived from an EMBL/GenBank/DDBJ whole genome shotgun (WGS) entry which is preliminary data.</text>
</comment>
<dbReference type="EMBL" id="JAPDFR010000001">
    <property type="protein sequence ID" value="KAK0391315.1"/>
    <property type="molecule type" value="Genomic_DNA"/>
</dbReference>
<dbReference type="InterPro" id="IPR051052">
    <property type="entry name" value="Diverse_substrate_MTase"/>
</dbReference>
<evidence type="ECO:0000256" key="2">
    <source>
        <dbReference type="ARBA" id="ARBA00022603"/>
    </source>
</evidence>
<evidence type="ECO:0000256" key="3">
    <source>
        <dbReference type="ARBA" id="ARBA00022679"/>
    </source>
</evidence>
<dbReference type="PANTHER" id="PTHR44942">
    <property type="entry name" value="METHYLTRANSF_11 DOMAIN-CONTAINING PROTEIN"/>
    <property type="match status" value="1"/>
</dbReference>
<feature type="domain" description="Methyltransferase type 11" evidence="4">
    <location>
        <begin position="44"/>
        <end position="135"/>
    </location>
</feature>
<comment type="similarity">
    <text evidence="1">Belongs to the methyltransferase superfamily.</text>
</comment>
<dbReference type="InterPro" id="IPR029063">
    <property type="entry name" value="SAM-dependent_MTases_sf"/>
</dbReference>